<organism evidence="1 2">
    <name type="scientific">Pistacia atlantica</name>
    <dbReference type="NCBI Taxonomy" id="434234"/>
    <lineage>
        <taxon>Eukaryota</taxon>
        <taxon>Viridiplantae</taxon>
        <taxon>Streptophyta</taxon>
        <taxon>Embryophyta</taxon>
        <taxon>Tracheophyta</taxon>
        <taxon>Spermatophyta</taxon>
        <taxon>Magnoliopsida</taxon>
        <taxon>eudicotyledons</taxon>
        <taxon>Gunneridae</taxon>
        <taxon>Pentapetalae</taxon>
        <taxon>rosids</taxon>
        <taxon>malvids</taxon>
        <taxon>Sapindales</taxon>
        <taxon>Anacardiaceae</taxon>
        <taxon>Pistacia</taxon>
    </lineage>
</organism>
<keyword evidence="2" id="KW-1185">Reference proteome</keyword>
<evidence type="ECO:0000313" key="1">
    <source>
        <dbReference type="EMBL" id="KAJ0093776.1"/>
    </source>
</evidence>
<accession>A0ACC1B4A8</accession>
<proteinExistence type="predicted"/>
<evidence type="ECO:0000313" key="2">
    <source>
        <dbReference type="Proteomes" id="UP001164250"/>
    </source>
</evidence>
<comment type="caution">
    <text evidence="1">The sequence shown here is derived from an EMBL/GenBank/DDBJ whole genome shotgun (WGS) entry which is preliminary data.</text>
</comment>
<name>A0ACC1B4A8_9ROSI</name>
<dbReference type="Proteomes" id="UP001164250">
    <property type="component" value="Chromosome 7"/>
</dbReference>
<gene>
    <name evidence="1" type="ORF">Patl1_27016</name>
</gene>
<protein>
    <submittedName>
        <fullName evidence="1">Uncharacterized protein</fullName>
    </submittedName>
</protein>
<dbReference type="EMBL" id="CM047903">
    <property type="protein sequence ID" value="KAJ0093776.1"/>
    <property type="molecule type" value="Genomic_DNA"/>
</dbReference>
<sequence>MKPAREEDFAKVVDVVLHKATDEIISIELGSNSESSNRVTYTSGMQELQRFMEHHSNFFAIDPLDNIYPVLDRLKIQLVLLGLQDINAEGCLTIRGAHFLKVNDFNESDLAQRLPEAKLSFPCIVKPQVACGVADAHSMAIVFEIEDFKHLSVPLPAVVQEYINHSSTLFKFYVLGETVFHAIKKSIPNSNTLRKSYERNGSKPILFDSLKSLPTDTESQHPGDAVSCKVDLDLELVIDAAKWLARTLDLTIFGFDVVAKESSTHNATSTITFSMTSQALDLQTYCHFPSNILVCSVKLFRFKKALVTTSLWTLNYLPSFKEVHNDIAIPAFWDAIKMKYESKKMKAATPASSS</sequence>
<reference evidence="2" key="1">
    <citation type="journal article" date="2023" name="G3 (Bethesda)">
        <title>Genome assembly and association tests identify interacting loci associated with vigor, precocity, and sex in interspecific pistachio rootstocks.</title>
        <authorList>
            <person name="Palmer W."/>
            <person name="Jacygrad E."/>
            <person name="Sagayaradj S."/>
            <person name="Cavanaugh K."/>
            <person name="Han R."/>
            <person name="Bertier L."/>
            <person name="Beede B."/>
            <person name="Kafkas S."/>
            <person name="Golino D."/>
            <person name="Preece J."/>
            <person name="Michelmore R."/>
        </authorList>
    </citation>
    <scope>NUCLEOTIDE SEQUENCE [LARGE SCALE GENOMIC DNA]</scope>
</reference>